<sequence>MFAARANQENAIHQPQNIKSLAPKTPSGKTPFRGAGKKDGDENALQLPGKAGAGGKPDRNAFVTPANPRTRAPLGNKTTNVKAAALQPTVTKPPPTNSATKPRRAHPKIIVHASTTVPAEENVLEREIEYMPPREVPMRDHELDDEIFPHDRDLSYLQGKNLTRGWWAEYAPEPKEDDGELSDFGEKLKKAEKKRKEAAMGSVKARSAVGALSKRTTTATPVGSVAGRERKPLAGMTAARERKTSTTALGKPSSMRGGPAPGNPRFTAARVASNSTIGYSKGRVVSRPRLPSMAKPEERKTTLDDLLTGFGDLNVDDAEAEALGLGGHNGEEIQDENEEGEVFQLEALSEDV</sequence>
<name>A0A2D3UQX6_9PEZI</name>
<feature type="compositionally biased region" description="Polar residues" evidence="1">
    <location>
        <begin position="7"/>
        <end position="19"/>
    </location>
</feature>
<accession>A0A2D3UQX6</accession>
<dbReference type="EMBL" id="FJUY01000005">
    <property type="protein sequence ID" value="CZT18261.1"/>
    <property type="molecule type" value="Genomic_DNA"/>
</dbReference>
<dbReference type="RefSeq" id="XP_023625151.1">
    <property type="nucleotide sequence ID" value="XM_023769383.1"/>
</dbReference>
<feature type="region of interest" description="Disordered" evidence="1">
    <location>
        <begin position="1"/>
        <end position="106"/>
    </location>
</feature>
<dbReference type="AlphaFoldDB" id="A0A2D3UQX6"/>
<reference evidence="2 3" key="1">
    <citation type="submission" date="2016-03" db="EMBL/GenBank/DDBJ databases">
        <authorList>
            <person name="Ploux O."/>
        </authorList>
    </citation>
    <scope>NUCLEOTIDE SEQUENCE [LARGE SCALE GENOMIC DNA]</scope>
    <source>
        <strain evidence="2 3">URUG2</strain>
    </source>
</reference>
<dbReference type="GeneID" id="35599285"/>
<dbReference type="OrthoDB" id="5327145at2759"/>
<organism evidence="2 3">
    <name type="scientific">Ramularia collo-cygni</name>
    <dbReference type="NCBI Taxonomy" id="112498"/>
    <lineage>
        <taxon>Eukaryota</taxon>
        <taxon>Fungi</taxon>
        <taxon>Dikarya</taxon>
        <taxon>Ascomycota</taxon>
        <taxon>Pezizomycotina</taxon>
        <taxon>Dothideomycetes</taxon>
        <taxon>Dothideomycetidae</taxon>
        <taxon>Mycosphaerellales</taxon>
        <taxon>Mycosphaerellaceae</taxon>
        <taxon>Ramularia</taxon>
    </lineage>
</organism>
<feature type="region of interest" description="Disordered" evidence="1">
    <location>
        <begin position="192"/>
        <end position="299"/>
    </location>
</feature>
<keyword evidence="3" id="KW-1185">Reference proteome</keyword>
<evidence type="ECO:0000256" key="1">
    <source>
        <dbReference type="SAM" id="MobiDB-lite"/>
    </source>
</evidence>
<dbReference type="Proteomes" id="UP000225277">
    <property type="component" value="Unassembled WGS sequence"/>
</dbReference>
<protein>
    <submittedName>
        <fullName evidence="2">Uncharacterized protein</fullName>
    </submittedName>
</protein>
<gene>
    <name evidence="2" type="ORF">RCC_04106</name>
</gene>
<evidence type="ECO:0000313" key="2">
    <source>
        <dbReference type="EMBL" id="CZT18261.1"/>
    </source>
</evidence>
<evidence type="ECO:0000313" key="3">
    <source>
        <dbReference type="Proteomes" id="UP000225277"/>
    </source>
</evidence>
<proteinExistence type="predicted"/>